<proteinExistence type="predicted"/>
<dbReference type="Proteomes" id="UP000252182">
    <property type="component" value="Chromosome"/>
</dbReference>
<protein>
    <recommendedName>
        <fullName evidence="4">Lipoprotein</fullName>
    </recommendedName>
</protein>
<feature type="chain" id="PRO_5016674773" description="Lipoprotein" evidence="1">
    <location>
        <begin position="23"/>
        <end position="128"/>
    </location>
</feature>
<dbReference type="OrthoDB" id="9785698at2"/>
<dbReference type="KEGG" id="hyf:DTO96_101562"/>
<dbReference type="AlphaFoldDB" id="A0A345DBT4"/>
<dbReference type="PROSITE" id="PS51257">
    <property type="entry name" value="PROKAR_LIPOPROTEIN"/>
    <property type="match status" value="1"/>
</dbReference>
<reference evidence="3" key="1">
    <citation type="submission" date="2018-07" db="EMBL/GenBank/DDBJ databases">
        <authorList>
            <person name="Kim H."/>
        </authorList>
    </citation>
    <scope>NUCLEOTIDE SEQUENCE [LARGE SCALE GENOMIC DNA]</scope>
    <source>
        <strain evidence="3">F02</strain>
    </source>
</reference>
<name>A0A345DBT4_9BURK</name>
<feature type="signal peptide" evidence="1">
    <location>
        <begin position="1"/>
        <end position="22"/>
    </location>
</feature>
<gene>
    <name evidence="2" type="ORF">DTO96_101562</name>
</gene>
<evidence type="ECO:0008006" key="4">
    <source>
        <dbReference type="Google" id="ProtNLM"/>
    </source>
</evidence>
<sequence>MRKILFTTITAFLLTACQSATMDSKEGYCPSHNGMARHAVCIDPAWVLDAVPDGEGEKSKVMVVLNAEGLIQLKAKALLTGTMPVALQVGHYFFESYDKKSLTSGFLVLKPFHNRDEALQITDILKQK</sequence>
<dbReference type="EMBL" id="CP031124">
    <property type="protein sequence ID" value="AXF85822.1"/>
    <property type="molecule type" value="Genomic_DNA"/>
</dbReference>
<dbReference type="RefSeq" id="WP_157964375.1">
    <property type="nucleotide sequence ID" value="NZ_CP031124.1"/>
</dbReference>
<evidence type="ECO:0000313" key="2">
    <source>
        <dbReference type="EMBL" id="AXF85822.1"/>
    </source>
</evidence>
<keyword evidence="3" id="KW-1185">Reference proteome</keyword>
<accession>A0A345DBT4</accession>
<evidence type="ECO:0000256" key="1">
    <source>
        <dbReference type="SAM" id="SignalP"/>
    </source>
</evidence>
<keyword evidence="1" id="KW-0732">Signal</keyword>
<organism evidence="2 3">
    <name type="scientific">Ephemeroptericola cinctiostellae</name>
    <dbReference type="NCBI Taxonomy" id="2268024"/>
    <lineage>
        <taxon>Bacteria</taxon>
        <taxon>Pseudomonadati</taxon>
        <taxon>Pseudomonadota</taxon>
        <taxon>Betaproteobacteria</taxon>
        <taxon>Burkholderiales</taxon>
        <taxon>Burkholderiaceae</taxon>
        <taxon>Ephemeroptericola</taxon>
    </lineage>
</organism>
<evidence type="ECO:0000313" key="3">
    <source>
        <dbReference type="Proteomes" id="UP000252182"/>
    </source>
</evidence>